<organism evidence="2 3">
    <name type="scientific">Catenulispora subtropica</name>
    <dbReference type="NCBI Taxonomy" id="450798"/>
    <lineage>
        <taxon>Bacteria</taxon>
        <taxon>Bacillati</taxon>
        <taxon>Actinomycetota</taxon>
        <taxon>Actinomycetes</taxon>
        <taxon>Catenulisporales</taxon>
        <taxon>Catenulisporaceae</taxon>
        <taxon>Catenulispora</taxon>
    </lineage>
</organism>
<keyword evidence="1" id="KW-0472">Membrane</keyword>
<sequence length="153" mass="15688">MLSRLRGLQADAGAITIVTVILGGMMLAFIGFVWDGGRGVGSVQTADDLAAEAGRTAAQCVSVSTFLIKGTAVIPNPTKAMTCAQPYADLVNAAGNGYTMTLTDITLSPTRDSLSVTVEVDRPVAFLSAFGFDGKYIGHATVKLTQGVTDAGG</sequence>
<keyword evidence="3" id="KW-1185">Reference proteome</keyword>
<gene>
    <name evidence="2" type="ORF">GCM10009838_39260</name>
</gene>
<keyword evidence="1" id="KW-1133">Transmembrane helix</keyword>
<proteinExistence type="predicted"/>
<reference evidence="3" key="1">
    <citation type="journal article" date="2019" name="Int. J. Syst. Evol. Microbiol.">
        <title>The Global Catalogue of Microorganisms (GCM) 10K type strain sequencing project: providing services to taxonomists for standard genome sequencing and annotation.</title>
        <authorList>
            <consortium name="The Broad Institute Genomics Platform"/>
            <consortium name="The Broad Institute Genome Sequencing Center for Infectious Disease"/>
            <person name="Wu L."/>
            <person name="Ma J."/>
        </authorList>
    </citation>
    <scope>NUCLEOTIDE SEQUENCE [LARGE SCALE GENOMIC DNA]</scope>
    <source>
        <strain evidence="3">JCM 16013</strain>
    </source>
</reference>
<evidence type="ECO:0008006" key="4">
    <source>
        <dbReference type="Google" id="ProtNLM"/>
    </source>
</evidence>
<protein>
    <recommendedName>
        <fullName evidence="4">Flp pilus-assembly TadG-like N-terminal domain-containing protein</fullName>
    </recommendedName>
</protein>
<evidence type="ECO:0000256" key="1">
    <source>
        <dbReference type="SAM" id="Phobius"/>
    </source>
</evidence>
<feature type="transmembrane region" description="Helical" evidence="1">
    <location>
        <begin position="12"/>
        <end position="34"/>
    </location>
</feature>
<dbReference type="EMBL" id="BAAAQM010000021">
    <property type="protein sequence ID" value="GAA1975264.1"/>
    <property type="molecule type" value="Genomic_DNA"/>
</dbReference>
<keyword evidence="1" id="KW-0812">Transmembrane</keyword>
<comment type="caution">
    <text evidence="2">The sequence shown here is derived from an EMBL/GenBank/DDBJ whole genome shotgun (WGS) entry which is preliminary data.</text>
</comment>
<evidence type="ECO:0000313" key="2">
    <source>
        <dbReference type="EMBL" id="GAA1975264.1"/>
    </source>
</evidence>
<name>A0ABP5D7P1_9ACTN</name>
<evidence type="ECO:0000313" key="3">
    <source>
        <dbReference type="Proteomes" id="UP001499854"/>
    </source>
</evidence>
<accession>A0ABP5D7P1</accession>
<dbReference type="Proteomes" id="UP001499854">
    <property type="component" value="Unassembled WGS sequence"/>
</dbReference>